<dbReference type="SUPFAM" id="SSF51412">
    <property type="entry name" value="Inosine monophosphate dehydrogenase (IMPDH)"/>
    <property type="match status" value="1"/>
</dbReference>
<dbReference type="InterPro" id="IPR049489">
    <property type="entry name" value="FabD-like_helical_ins"/>
</dbReference>
<dbReference type="NCBIfam" id="TIGR02814">
    <property type="entry name" value="pfaD_fam"/>
    <property type="match status" value="1"/>
</dbReference>
<evidence type="ECO:0000259" key="1">
    <source>
        <dbReference type="Pfam" id="PF21607"/>
    </source>
</evidence>
<proteinExistence type="predicted"/>
<dbReference type="PANTHER" id="PTHR32332:SF20">
    <property type="entry name" value="2-NITROPROPANE DIOXYGENASE-LIKE PROTEIN"/>
    <property type="match status" value="1"/>
</dbReference>
<dbReference type="InterPro" id="IPR014179">
    <property type="entry name" value="PfaD-like_TIM-barrel"/>
</dbReference>
<sequence>MKKNDQPTTVEVRPLSLSAPAAEIKEALRMVRCPVRILSDNGEVQGFAPAVLPENLGDPGFCADLGIRYPYLGGSMAKGISSVAMAEELGRAGMLGFFGAAGLPVPVVEDAIEKLLATGLPFGFNLIHSPHEPDLEKVLAEMYINKGVRLVEASAFLALTLPLVRYRVHGIHRLPDGTINTPNRIIAKVSREELAERFFSPPPEKFLRQLVAEGAITEEQAGLAANIPMAQDITAEADSGGHTDNRPAIALFPTILSLAERMRNKFGYNFKLRVGLGGGISTPASAAAAFAMGAAYIMTGSVNQACLESGTSDDVRQLLAATRQADVMMAPAADMFEMGVTVQVLKRGTMFAMRAAKLYEIYRACPGIDAIPAADKEKLEKTFFLTSMEDIWNQTRTYFLKRDPRQVERAERDQKHLMALVFRWYLGQGAHWAKDGNTARKMDYQVWCGPAMGAFNEWASGSFLESPEQRKIATVAMNILFGAAILSRASILRFQGLELPAEALAAEPLEDHQMKECLA</sequence>
<evidence type="ECO:0000313" key="3">
    <source>
        <dbReference type="Proteomes" id="UP000784128"/>
    </source>
</evidence>
<accession>A0ABS5U3E2</accession>
<feature type="domain" description="[Acyl-carrier-protein] S-malonyltransferase-like inserted helical" evidence="1">
    <location>
        <begin position="367"/>
        <end position="444"/>
    </location>
</feature>
<dbReference type="Gene3D" id="3.20.20.70">
    <property type="entry name" value="Aldolase class I"/>
    <property type="match status" value="1"/>
</dbReference>
<dbReference type="InterPro" id="IPR013785">
    <property type="entry name" value="Aldolase_TIM"/>
</dbReference>
<gene>
    <name evidence="2" type="ORF">KJB30_00145</name>
</gene>
<reference evidence="2 3" key="1">
    <citation type="submission" date="2021-05" db="EMBL/GenBank/DDBJ databases">
        <title>The draft genome of Geobacter chapellei DSM 13688.</title>
        <authorList>
            <person name="Xu Z."/>
            <person name="Masuda Y."/>
            <person name="Itoh H."/>
            <person name="Senoo K."/>
        </authorList>
    </citation>
    <scope>NUCLEOTIDE SEQUENCE [LARGE SCALE GENOMIC DNA]</scope>
    <source>
        <strain evidence="2 3">DSM 13688</strain>
    </source>
</reference>
<dbReference type="EMBL" id="JAHDYS010000001">
    <property type="protein sequence ID" value="MBT1070191.1"/>
    <property type="molecule type" value="Genomic_DNA"/>
</dbReference>
<dbReference type="Pfam" id="PF21607">
    <property type="entry name" value="FabD_helical_ins"/>
    <property type="match status" value="1"/>
</dbReference>
<comment type="caution">
    <text evidence="2">The sequence shown here is derived from an EMBL/GenBank/DDBJ whole genome shotgun (WGS) entry which is preliminary data.</text>
</comment>
<evidence type="ECO:0000313" key="2">
    <source>
        <dbReference type="EMBL" id="MBT1070191.1"/>
    </source>
</evidence>
<dbReference type="Proteomes" id="UP000784128">
    <property type="component" value="Unassembled WGS sequence"/>
</dbReference>
<name>A0ABS5U3E2_9BACT</name>
<dbReference type="PANTHER" id="PTHR32332">
    <property type="entry name" value="2-NITROPROPANE DIOXYGENASE"/>
    <property type="match status" value="1"/>
</dbReference>
<organism evidence="2 3">
    <name type="scientific">Pelotalea chapellei</name>
    <dbReference type="NCBI Taxonomy" id="44671"/>
    <lineage>
        <taxon>Bacteria</taxon>
        <taxon>Pseudomonadati</taxon>
        <taxon>Thermodesulfobacteriota</taxon>
        <taxon>Desulfuromonadia</taxon>
        <taxon>Geobacterales</taxon>
        <taxon>Geobacteraceae</taxon>
        <taxon>Pelotalea</taxon>
    </lineage>
</organism>
<protein>
    <submittedName>
        <fullName evidence="2">PfaD family polyunsaturated fatty acid/polyketide biosynthesis protein</fullName>
    </submittedName>
</protein>
<keyword evidence="3" id="KW-1185">Reference proteome</keyword>